<evidence type="ECO:0008006" key="4">
    <source>
        <dbReference type="Google" id="ProtNLM"/>
    </source>
</evidence>
<evidence type="ECO:0000313" key="2">
    <source>
        <dbReference type="EMBL" id="KLA22327.1"/>
    </source>
</evidence>
<name>A0A0G8EFP3_BACCE</name>
<evidence type="ECO:0000256" key="1">
    <source>
        <dbReference type="SAM" id="SignalP"/>
    </source>
</evidence>
<organism evidence="2 3">
    <name type="scientific">Bacillus cereus</name>
    <dbReference type="NCBI Taxonomy" id="1396"/>
    <lineage>
        <taxon>Bacteria</taxon>
        <taxon>Bacillati</taxon>
        <taxon>Bacillota</taxon>
        <taxon>Bacilli</taxon>
        <taxon>Bacillales</taxon>
        <taxon>Bacillaceae</taxon>
        <taxon>Bacillus</taxon>
        <taxon>Bacillus cereus group</taxon>
    </lineage>
</organism>
<dbReference type="Proteomes" id="UP000035214">
    <property type="component" value="Unassembled WGS sequence"/>
</dbReference>
<proteinExistence type="predicted"/>
<feature type="signal peptide" evidence="1">
    <location>
        <begin position="1"/>
        <end position="23"/>
    </location>
</feature>
<protein>
    <recommendedName>
        <fullName evidence="4">3D domain-containing protein</fullName>
    </recommendedName>
</protein>
<keyword evidence="1" id="KW-0732">Signal</keyword>
<feature type="chain" id="PRO_5005197542" description="3D domain-containing protein" evidence="1">
    <location>
        <begin position="24"/>
        <end position="162"/>
    </location>
</feature>
<reference evidence="2 3" key="1">
    <citation type="submission" date="2015-04" db="EMBL/GenBank/DDBJ databases">
        <title>Draft Genome Sequences of Eight Spore-Forming Food Isolates of Bacillus cereus Genome sequencing.</title>
        <authorList>
            <person name="Krawcyk A.O."/>
            <person name="de Jong A."/>
            <person name="Eijlander R.T."/>
            <person name="Berendsen E.M."/>
            <person name="Holsappel S."/>
            <person name="Wells-Bennik M."/>
            <person name="Kuipers O.P."/>
        </authorList>
    </citation>
    <scope>NUCLEOTIDE SEQUENCE [LARGE SCALE GENOMIC DNA]</scope>
    <source>
        <strain evidence="2 3">B4077</strain>
    </source>
</reference>
<evidence type="ECO:0000313" key="3">
    <source>
        <dbReference type="Proteomes" id="UP000035214"/>
    </source>
</evidence>
<comment type="caution">
    <text evidence="2">The sequence shown here is derived from an EMBL/GenBank/DDBJ whole genome shotgun (WGS) entry which is preliminary data.</text>
</comment>
<dbReference type="PATRIC" id="fig|1396.428.peg.2635"/>
<sequence length="162" mass="17685">MKKSIITFFSLATLFTLPVSSLAETNLNENNETVTNESIEGKELLLSYSNENVTAYVAPSGNKTYHGTTPRQYTTAAVHPNVCGSPLSGTRFPKGTIINTHTSLGMPNGSAKSTFVVEDMGDVYCDRGLSYNWFDIYFGVSSTSNYNNAVNFGKPKVSYSTY</sequence>
<dbReference type="AlphaFoldDB" id="A0A0G8EFP3"/>
<dbReference type="EMBL" id="LCYI01000062">
    <property type="protein sequence ID" value="KLA22327.1"/>
    <property type="molecule type" value="Genomic_DNA"/>
</dbReference>
<accession>A0A0G8EFP3</accession>
<gene>
    <name evidence="2" type="ORF">B4077_3273</name>
</gene>
<dbReference type="RefSeq" id="WP_052760608.1">
    <property type="nucleotide sequence ID" value="NZ_LCYI01000062.1"/>
</dbReference>